<dbReference type="GO" id="GO:0006351">
    <property type="term" value="P:DNA-templated transcription"/>
    <property type="evidence" value="ECO:0007669"/>
    <property type="project" value="TreeGrafter"/>
</dbReference>
<protein>
    <submittedName>
        <fullName evidence="3">Damage-inducible protein J</fullName>
    </submittedName>
</protein>
<keyword evidence="3" id="KW-0614">Plasmid</keyword>
<keyword evidence="4" id="KW-1185">Reference proteome</keyword>
<dbReference type="PIRSF" id="PIRSF003108">
    <property type="entry name" value="DinJ"/>
    <property type="match status" value="1"/>
</dbReference>
<keyword evidence="2" id="KW-1277">Toxin-antitoxin system</keyword>
<dbReference type="Pfam" id="PF04221">
    <property type="entry name" value="RelB"/>
    <property type="match status" value="1"/>
</dbReference>
<dbReference type="KEGG" id="bgr:Bgr_p00170"/>
<dbReference type="PANTHER" id="PTHR38781:SF1">
    <property type="entry name" value="ANTITOXIN DINJ-RELATED"/>
    <property type="match status" value="1"/>
</dbReference>
<dbReference type="GO" id="GO:0044010">
    <property type="term" value="P:single-species biofilm formation"/>
    <property type="evidence" value="ECO:0007669"/>
    <property type="project" value="InterPro"/>
</dbReference>
<gene>
    <name evidence="3" type="primary">dinJ</name>
    <name evidence="3" type="ordered locus">Bgr_p00170</name>
</gene>
<dbReference type="AlphaFoldDB" id="C6AF21"/>
<dbReference type="Gene3D" id="1.10.1220.10">
    <property type="entry name" value="Met repressor-like"/>
    <property type="match status" value="1"/>
</dbReference>
<name>C6AF21_BARGA</name>
<dbReference type="Proteomes" id="UP000001489">
    <property type="component" value="Plasmid pBGR3"/>
</dbReference>
<dbReference type="InterPro" id="IPR026262">
    <property type="entry name" value="DinJ"/>
</dbReference>
<dbReference type="InterPro" id="IPR007337">
    <property type="entry name" value="RelB/DinJ"/>
</dbReference>
<dbReference type="GO" id="GO:0015643">
    <property type="term" value="F:toxic substance binding"/>
    <property type="evidence" value="ECO:0007669"/>
    <property type="project" value="InterPro"/>
</dbReference>
<dbReference type="OrthoDB" id="9799097at2"/>
<dbReference type="NCBIfam" id="TIGR02384">
    <property type="entry name" value="RelB_DinJ"/>
    <property type="match status" value="1"/>
</dbReference>
<dbReference type="HOGENOM" id="CLU_154558_12_2_5"/>
<accession>C6AF21</accession>
<comment type="similarity">
    <text evidence="1">Belongs to the RelB/DinJ antitoxin family.</text>
</comment>
<evidence type="ECO:0000313" key="3">
    <source>
        <dbReference type="EMBL" id="ACS52147.1"/>
    </source>
</evidence>
<reference evidence="3 4" key="1">
    <citation type="journal article" date="2009" name="PLoS Genet.">
        <title>Run-off replication of host-adaptability genes is associated with gene transfer agents in the genome of mouse-infecting Bartonella grahamii.</title>
        <authorList>
            <person name="Berglund E.C."/>
            <person name="Frank A.C."/>
            <person name="Calteau A."/>
            <person name="Vinnere Pettersson O."/>
            <person name="Granberg F."/>
            <person name="Eriksson A.-S."/>
            <person name="Naeslund K."/>
            <person name="Holmberg M."/>
            <person name="Lindroos H."/>
            <person name="Andersson S.G."/>
        </authorList>
    </citation>
    <scope>NUCLEOTIDE SEQUENCE [LARGE SCALE GENOMIC DNA]</scope>
    <source>
        <strain evidence="4">as4aup</strain>
    </source>
</reference>
<dbReference type="GO" id="GO:0006355">
    <property type="term" value="P:regulation of DNA-templated transcription"/>
    <property type="evidence" value="ECO:0007669"/>
    <property type="project" value="InterPro"/>
</dbReference>
<evidence type="ECO:0000313" key="4">
    <source>
        <dbReference type="Proteomes" id="UP000001489"/>
    </source>
</evidence>
<dbReference type="EMBL" id="CP001563">
    <property type="protein sequence ID" value="ACS52147.1"/>
    <property type="molecule type" value="Genomic_DNA"/>
</dbReference>
<evidence type="ECO:0000256" key="1">
    <source>
        <dbReference type="ARBA" id="ARBA00010562"/>
    </source>
</evidence>
<dbReference type="PANTHER" id="PTHR38781">
    <property type="entry name" value="ANTITOXIN DINJ-RELATED"/>
    <property type="match status" value="1"/>
</dbReference>
<evidence type="ECO:0000256" key="2">
    <source>
        <dbReference type="ARBA" id="ARBA00022649"/>
    </source>
</evidence>
<dbReference type="RefSeq" id="WP_012755118.1">
    <property type="nucleotide sequence ID" value="NC_012847.1"/>
</dbReference>
<dbReference type="InterPro" id="IPR013321">
    <property type="entry name" value="Arc_rbn_hlx_hlx"/>
</dbReference>
<dbReference type="eggNOG" id="COG3077">
    <property type="taxonomic scope" value="Bacteria"/>
</dbReference>
<geneLocation type="plasmid" evidence="3 4">
    <name>pBGR3</name>
</geneLocation>
<proteinExistence type="inferred from homology"/>
<dbReference type="GO" id="GO:0000987">
    <property type="term" value="F:cis-regulatory region sequence-specific DNA binding"/>
    <property type="evidence" value="ECO:0007669"/>
    <property type="project" value="InterPro"/>
</dbReference>
<organism evidence="3 4">
    <name type="scientific">Bartonella grahamii (strain as4aup)</name>
    <dbReference type="NCBI Taxonomy" id="634504"/>
    <lineage>
        <taxon>Bacteria</taxon>
        <taxon>Pseudomonadati</taxon>
        <taxon>Pseudomonadota</taxon>
        <taxon>Alphaproteobacteria</taxon>
        <taxon>Hyphomicrobiales</taxon>
        <taxon>Bartonellaceae</taxon>
        <taxon>Bartonella</taxon>
    </lineage>
</organism>
<sequence length="72" mass="7826">MSVAVDSKDVVRANIDKKLKKEAGEILASLGLTVSDFIRISLAKVVDERGLPFDMSVSNAETLKTFEKSKKG</sequence>